<accession>A0A327JU41</accession>
<dbReference type="EMBL" id="NPEV01000006">
    <property type="protein sequence ID" value="RAI29026.1"/>
    <property type="molecule type" value="Genomic_DNA"/>
</dbReference>
<evidence type="ECO:0000313" key="1">
    <source>
        <dbReference type="EMBL" id="RAI29026.1"/>
    </source>
</evidence>
<sequence length="113" mass="11598">MSVLLAAERFESFSVSLGDGIVLGPLIAEANGQENADHDDERGADCDQRQAVGPGALCRQVHGGAALRTGAGAVADLTVAFRASDQSHSIPLLIKVGSVGRAQPHVNAAELAR</sequence>
<gene>
    <name evidence="1" type="ORF">CH339_04925</name>
</gene>
<organism evidence="1 2">
    <name type="scientific">Rhodobium orientis</name>
    <dbReference type="NCBI Taxonomy" id="34017"/>
    <lineage>
        <taxon>Bacteria</taxon>
        <taxon>Pseudomonadati</taxon>
        <taxon>Pseudomonadota</taxon>
        <taxon>Alphaproteobacteria</taxon>
        <taxon>Hyphomicrobiales</taxon>
        <taxon>Rhodobiaceae</taxon>
        <taxon>Rhodobium</taxon>
    </lineage>
</organism>
<dbReference type="Proteomes" id="UP000249299">
    <property type="component" value="Unassembled WGS sequence"/>
</dbReference>
<reference evidence="1 2" key="1">
    <citation type="submission" date="2017-07" db="EMBL/GenBank/DDBJ databases">
        <title>Draft Genome Sequences of Select Purple Nonsulfur Bacteria.</title>
        <authorList>
            <person name="Lasarre B."/>
            <person name="Mckinlay J.B."/>
        </authorList>
    </citation>
    <scope>NUCLEOTIDE SEQUENCE [LARGE SCALE GENOMIC DNA]</scope>
    <source>
        <strain evidence="1 2">DSM 11290</strain>
    </source>
</reference>
<keyword evidence="2" id="KW-1185">Reference proteome</keyword>
<dbReference type="AlphaFoldDB" id="A0A327JU41"/>
<name>A0A327JU41_9HYPH</name>
<protein>
    <submittedName>
        <fullName evidence="1">Uncharacterized protein</fullName>
    </submittedName>
</protein>
<evidence type="ECO:0000313" key="2">
    <source>
        <dbReference type="Proteomes" id="UP000249299"/>
    </source>
</evidence>
<comment type="caution">
    <text evidence="1">The sequence shown here is derived from an EMBL/GenBank/DDBJ whole genome shotgun (WGS) entry which is preliminary data.</text>
</comment>
<proteinExistence type="predicted"/>